<keyword evidence="3" id="KW-1185">Reference proteome</keyword>
<reference evidence="2" key="1">
    <citation type="submission" date="2022-12" db="EMBL/GenBank/DDBJ databases">
        <title>Polyphasic identification of a Novel Hot-Spring Cyanobacterium Ocullathermofonsia sinensis gen nov. sp. nov. and Genomic Insights on its Adaptations to the Thermal Habitat.</title>
        <authorList>
            <person name="Daroch M."/>
            <person name="Tang J."/>
            <person name="Jiang Y."/>
        </authorList>
    </citation>
    <scope>NUCLEOTIDE SEQUENCE</scope>
    <source>
        <strain evidence="2">PKUAC-SCTA174</strain>
    </source>
</reference>
<dbReference type="InterPro" id="IPR051082">
    <property type="entry name" value="Pentapeptide-BTB/POZ_domain"/>
</dbReference>
<sequence length="173" mass="18468">MKLKVILMVLSAIALSAVAGIYGVNFAAKQDHVQRLLQTRECRGCNLEGANLDRMNLEGVNLEDANLEGASLQGAKLGKANLERANLRRANLKQADLGCTAFSFSLRANENASNLDFNVDENPEASNPQNFPYGFNISTDNNSATFSVNLGGCANLRGATLQGATMPNGTIHP</sequence>
<proteinExistence type="predicted"/>
<dbReference type="SUPFAM" id="SSF141571">
    <property type="entry name" value="Pentapeptide repeat-like"/>
    <property type="match status" value="1"/>
</dbReference>
<protein>
    <submittedName>
        <fullName evidence="2">Pentapeptide repeat-containing protein</fullName>
    </submittedName>
</protein>
<dbReference type="KEGG" id="tsin:OXH18_04375"/>
<evidence type="ECO:0000313" key="3">
    <source>
        <dbReference type="Proteomes" id="UP001163152"/>
    </source>
</evidence>
<organism evidence="2 3">
    <name type="scientific">Thermocoleostomius sinensis A174</name>
    <dbReference type="NCBI Taxonomy" id="2016057"/>
    <lineage>
        <taxon>Bacteria</taxon>
        <taxon>Bacillati</taxon>
        <taxon>Cyanobacteriota</taxon>
        <taxon>Cyanophyceae</taxon>
        <taxon>Oculatellales</taxon>
        <taxon>Oculatellaceae</taxon>
        <taxon>Thermocoleostomius</taxon>
    </lineage>
</organism>
<dbReference type="PANTHER" id="PTHR14136">
    <property type="entry name" value="BTB_POZ DOMAIN-CONTAINING PROTEIN KCTD9"/>
    <property type="match status" value="1"/>
</dbReference>
<feature type="chain" id="PRO_5039239573" evidence="1">
    <location>
        <begin position="20"/>
        <end position="173"/>
    </location>
</feature>
<dbReference type="InterPro" id="IPR001646">
    <property type="entry name" value="5peptide_repeat"/>
</dbReference>
<dbReference type="RefSeq" id="WP_268611200.1">
    <property type="nucleotide sequence ID" value="NZ_CP113797.1"/>
</dbReference>
<name>A0A9E8ZDL8_9CYAN</name>
<dbReference type="Proteomes" id="UP001163152">
    <property type="component" value="Chromosome"/>
</dbReference>
<evidence type="ECO:0000313" key="2">
    <source>
        <dbReference type="EMBL" id="WAL61243.1"/>
    </source>
</evidence>
<dbReference type="Gene3D" id="2.160.20.80">
    <property type="entry name" value="E3 ubiquitin-protein ligase SopA"/>
    <property type="match status" value="1"/>
</dbReference>
<gene>
    <name evidence="2" type="ORF">OXH18_04375</name>
</gene>
<dbReference type="Pfam" id="PF00805">
    <property type="entry name" value="Pentapeptide"/>
    <property type="match status" value="1"/>
</dbReference>
<dbReference type="PANTHER" id="PTHR14136:SF17">
    <property type="entry name" value="BTB_POZ DOMAIN-CONTAINING PROTEIN KCTD9"/>
    <property type="match status" value="1"/>
</dbReference>
<accession>A0A9E8ZDL8</accession>
<dbReference type="AlphaFoldDB" id="A0A9E8ZDL8"/>
<feature type="signal peptide" evidence="1">
    <location>
        <begin position="1"/>
        <end position="19"/>
    </location>
</feature>
<evidence type="ECO:0000256" key="1">
    <source>
        <dbReference type="SAM" id="SignalP"/>
    </source>
</evidence>
<keyword evidence="1" id="KW-0732">Signal</keyword>
<dbReference type="EMBL" id="CP113797">
    <property type="protein sequence ID" value="WAL61243.1"/>
    <property type="molecule type" value="Genomic_DNA"/>
</dbReference>